<dbReference type="PANTHER" id="PTHR42791">
    <property type="entry name" value="GNAT FAMILY ACETYLTRANSFERASE"/>
    <property type="match status" value="1"/>
</dbReference>
<evidence type="ECO:0000313" key="2">
    <source>
        <dbReference type="EMBL" id="KKZ62828.1"/>
    </source>
</evidence>
<dbReference type="VEuPathDB" id="FungiDB:EMCG_02823"/>
<organism evidence="2 3">
    <name type="scientific">[Emmonsia] crescens</name>
    <dbReference type="NCBI Taxonomy" id="73230"/>
    <lineage>
        <taxon>Eukaryota</taxon>
        <taxon>Fungi</taxon>
        <taxon>Dikarya</taxon>
        <taxon>Ascomycota</taxon>
        <taxon>Pezizomycotina</taxon>
        <taxon>Eurotiomycetes</taxon>
        <taxon>Eurotiomycetidae</taxon>
        <taxon>Onygenales</taxon>
        <taxon>Ajellomycetaceae</taxon>
        <taxon>Emergomyces</taxon>
    </lineage>
</organism>
<dbReference type="InterPro" id="IPR052523">
    <property type="entry name" value="Trichothecene_AcTrans"/>
</dbReference>
<dbReference type="SUPFAM" id="SSF55729">
    <property type="entry name" value="Acyl-CoA N-acyltransferases (Nat)"/>
    <property type="match status" value="1"/>
</dbReference>
<comment type="caution">
    <text evidence="2">The sequence shown here is derived from an EMBL/GenBank/DDBJ whole genome shotgun (WGS) entry which is preliminary data.</text>
</comment>
<evidence type="ECO:0000259" key="1">
    <source>
        <dbReference type="Pfam" id="PF00583"/>
    </source>
</evidence>
<gene>
    <name evidence="2" type="ORF">EMCG_02823</name>
</gene>
<dbReference type="InterPro" id="IPR000182">
    <property type="entry name" value="GNAT_dom"/>
</dbReference>
<reference evidence="3" key="1">
    <citation type="journal article" date="2015" name="PLoS Genet.">
        <title>The dynamic genome and transcriptome of the human fungal pathogen Blastomyces and close relative Emmonsia.</title>
        <authorList>
            <person name="Munoz J.F."/>
            <person name="Gauthier G.M."/>
            <person name="Desjardins C.A."/>
            <person name="Gallo J.E."/>
            <person name="Holder J."/>
            <person name="Sullivan T.D."/>
            <person name="Marty A.J."/>
            <person name="Carmen J.C."/>
            <person name="Chen Z."/>
            <person name="Ding L."/>
            <person name="Gujja S."/>
            <person name="Magrini V."/>
            <person name="Misas E."/>
            <person name="Mitreva M."/>
            <person name="Priest M."/>
            <person name="Saif S."/>
            <person name="Whiston E.A."/>
            <person name="Young S."/>
            <person name="Zeng Q."/>
            <person name="Goldman W.E."/>
            <person name="Mardis E.R."/>
            <person name="Taylor J.W."/>
            <person name="McEwen J.G."/>
            <person name="Clay O.K."/>
            <person name="Klein B.S."/>
            <person name="Cuomo C.A."/>
        </authorList>
    </citation>
    <scope>NUCLEOTIDE SEQUENCE [LARGE SCALE GENOMIC DNA]</scope>
    <source>
        <strain evidence="3">UAMH 3008</strain>
    </source>
</reference>
<evidence type="ECO:0000313" key="3">
    <source>
        <dbReference type="Proteomes" id="UP000034164"/>
    </source>
</evidence>
<dbReference type="AlphaFoldDB" id="A0A0G2HXJ1"/>
<sequence length="233" mass="26400">MATSDINASPLAIAKSGLTLHRATLSDVSKLSDHFARSFHPNHPFNQKLVPDTPLTRAWWDNYHRQAFNDEGTVFLVCRDGDEPVAISRWVKPAKEDGGIASDGFGEEGDSDVHRAPEFTADHDLQLCTELFGSFSYFRKKLLGGRRHYYLEYISTVHEYRGQGAAGMMIRYALDLVDAEGVECYLDASPAGLPMFQKFRWVKYHEKKFPPVEGCLYTESYCVRPAQRQKDEA</sequence>
<accession>A0A0G2HXJ1</accession>
<protein>
    <recommendedName>
        <fullName evidence="1">N-acetyltransferase domain-containing protein</fullName>
    </recommendedName>
</protein>
<dbReference type="CDD" id="cd04301">
    <property type="entry name" value="NAT_SF"/>
    <property type="match status" value="1"/>
</dbReference>
<dbReference type="PANTHER" id="PTHR42791:SF1">
    <property type="entry name" value="N-ACETYLTRANSFERASE DOMAIN-CONTAINING PROTEIN"/>
    <property type="match status" value="1"/>
</dbReference>
<dbReference type="OrthoDB" id="2115692at2759"/>
<dbReference type="Pfam" id="PF00583">
    <property type="entry name" value="Acetyltransf_1"/>
    <property type="match status" value="1"/>
</dbReference>
<dbReference type="Gene3D" id="3.40.630.30">
    <property type="match status" value="1"/>
</dbReference>
<proteinExistence type="predicted"/>
<dbReference type="InterPro" id="IPR016181">
    <property type="entry name" value="Acyl_CoA_acyltransferase"/>
</dbReference>
<name>A0A0G2HXJ1_9EURO</name>
<dbReference type="GO" id="GO:0016747">
    <property type="term" value="F:acyltransferase activity, transferring groups other than amino-acyl groups"/>
    <property type="evidence" value="ECO:0007669"/>
    <property type="project" value="InterPro"/>
</dbReference>
<feature type="domain" description="N-acetyltransferase" evidence="1">
    <location>
        <begin position="137"/>
        <end position="191"/>
    </location>
</feature>
<dbReference type="EMBL" id="LCZI01001031">
    <property type="protein sequence ID" value="KKZ62828.1"/>
    <property type="molecule type" value="Genomic_DNA"/>
</dbReference>
<dbReference type="Proteomes" id="UP000034164">
    <property type="component" value="Unassembled WGS sequence"/>
</dbReference>